<sequence length="163" mass="18738">MTCRSEYSYSQTLSQIDSIQEDFVRLSRYPSQLSDIEPSILCQPKVVKRIKDIQRFLLDIENQFLELRSMLDIDGDIDGDIDSELVETDENIFELIGDFSTNKNDTKEQLLTSELTDSILKILTGKGNNQKNPDLITKMIMLRQLIDYSMQKAAAEVMDQVFS</sequence>
<proteinExistence type="predicted"/>
<evidence type="ECO:0000313" key="1">
    <source>
        <dbReference type="EMBL" id="MPM01612.1"/>
    </source>
</evidence>
<comment type="caution">
    <text evidence="1">The sequence shown here is derived from an EMBL/GenBank/DDBJ whole genome shotgun (WGS) entry which is preliminary data.</text>
</comment>
<protein>
    <submittedName>
        <fullName evidence="1">Uncharacterized protein</fullName>
    </submittedName>
</protein>
<gene>
    <name evidence="1" type="ORF">SDC9_47852</name>
</gene>
<reference evidence="1" key="1">
    <citation type="submission" date="2019-08" db="EMBL/GenBank/DDBJ databases">
        <authorList>
            <person name="Kucharzyk K."/>
            <person name="Murdoch R.W."/>
            <person name="Higgins S."/>
            <person name="Loffler F."/>
        </authorList>
    </citation>
    <scope>NUCLEOTIDE SEQUENCE</scope>
</reference>
<dbReference type="AlphaFoldDB" id="A0A644WCX8"/>
<name>A0A644WCX8_9ZZZZ</name>
<dbReference type="EMBL" id="VSSQ01000809">
    <property type="protein sequence ID" value="MPM01612.1"/>
    <property type="molecule type" value="Genomic_DNA"/>
</dbReference>
<organism evidence="1">
    <name type="scientific">bioreactor metagenome</name>
    <dbReference type="NCBI Taxonomy" id="1076179"/>
    <lineage>
        <taxon>unclassified sequences</taxon>
        <taxon>metagenomes</taxon>
        <taxon>ecological metagenomes</taxon>
    </lineage>
</organism>
<accession>A0A644WCX8</accession>